<sequence>MDVRSIDDEYTVWKGKWNSANYDIVHGSITVPLKKKSDGDYTVEGVIHYKGCYNNDARVSFPIKIRSSMIEKLNRKEIQFIEFTAKIESQTIEYCLSIYKPDIITGVYRSYTPFDDGNVELRPTKLKEIDYGNRDGNWCSIM</sequence>
<dbReference type="EMBL" id="MK500536">
    <property type="protein sequence ID" value="QBK91414.1"/>
    <property type="molecule type" value="Genomic_DNA"/>
</dbReference>
<proteinExistence type="predicted"/>
<organism evidence="1">
    <name type="scientific">Pithovirus LCPAC302</name>
    <dbReference type="NCBI Taxonomy" id="2506593"/>
    <lineage>
        <taxon>Viruses</taxon>
        <taxon>Pithoviruses</taxon>
    </lineage>
</organism>
<evidence type="ECO:0000313" key="1">
    <source>
        <dbReference type="EMBL" id="QBK91414.1"/>
    </source>
</evidence>
<gene>
    <name evidence="1" type="ORF">LCPAC302_00340</name>
</gene>
<reference evidence="1" key="1">
    <citation type="journal article" date="2019" name="MBio">
        <title>Virus Genomes from Deep Sea Sediments Expand the Ocean Megavirome and Support Independent Origins of Viral Gigantism.</title>
        <authorList>
            <person name="Backstrom D."/>
            <person name="Yutin N."/>
            <person name="Jorgensen S.L."/>
            <person name="Dharamshi J."/>
            <person name="Homa F."/>
            <person name="Zaremba-Niedwiedzka K."/>
            <person name="Spang A."/>
            <person name="Wolf Y.I."/>
            <person name="Koonin E.V."/>
            <person name="Ettema T.J."/>
        </authorList>
    </citation>
    <scope>NUCLEOTIDE SEQUENCE</scope>
</reference>
<name>A0A481Z6A8_9VIRU</name>
<accession>A0A481Z6A8</accession>
<protein>
    <submittedName>
        <fullName evidence="1">Uncharacterized protein</fullName>
    </submittedName>
</protein>